<dbReference type="InterPro" id="IPR020846">
    <property type="entry name" value="MFS_dom"/>
</dbReference>
<dbReference type="EMBL" id="HBGD01001835">
    <property type="protein sequence ID" value="CAD9078306.1"/>
    <property type="molecule type" value="Transcribed_RNA"/>
</dbReference>
<keyword evidence="3" id="KW-1133">Transmembrane helix</keyword>
<dbReference type="Pfam" id="PF07690">
    <property type="entry name" value="MFS_1"/>
    <property type="match status" value="2"/>
</dbReference>
<dbReference type="GO" id="GO:0022857">
    <property type="term" value="F:transmembrane transporter activity"/>
    <property type="evidence" value="ECO:0007669"/>
    <property type="project" value="InterPro"/>
</dbReference>
<feature type="transmembrane region" description="Helical" evidence="3">
    <location>
        <begin position="72"/>
        <end position="97"/>
    </location>
</feature>
<feature type="transmembrane region" description="Helical" evidence="3">
    <location>
        <begin position="427"/>
        <end position="451"/>
    </location>
</feature>
<dbReference type="CDD" id="cd06174">
    <property type="entry name" value="MFS"/>
    <property type="match status" value="1"/>
</dbReference>
<feature type="transmembrane region" description="Helical" evidence="3">
    <location>
        <begin position="403"/>
        <end position="421"/>
    </location>
</feature>
<organism evidence="5">
    <name type="scientific">Percolomonas cosmopolitus</name>
    <dbReference type="NCBI Taxonomy" id="63605"/>
    <lineage>
        <taxon>Eukaryota</taxon>
        <taxon>Discoba</taxon>
        <taxon>Heterolobosea</taxon>
        <taxon>Tetramitia</taxon>
        <taxon>Eutetramitia</taxon>
        <taxon>Percolomonadidae</taxon>
        <taxon>Percolomonas</taxon>
    </lineage>
</organism>
<keyword evidence="3" id="KW-0472">Membrane</keyword>
<feature type="transmembrane region" description="Helical" evidence="3">
    <location>
        <begin position="199"/>
        <end position="221"/>
    </location>
</feature>
<gene>
    <name evidence="5" type="ORF">PCOS0759_LOCUS1538</name>
</gene>
<sequence length="540" mass="59625">MSSTHPGTTSPGVSAPSAVDTSTFQRLTHNERDFIKIVLYSLFNLGSSMSIMFVMSLLLPKHVRVIISDDHATWLLATIVTIAGLANICGSIIAGIISDLTGMHVPIIIIGNFLWSITIVVRSLFVSPSLLLILVYSLITVLGKFFYAFVDVPYSALIPMLFKEESYGTVSGAFGFTMLIGTAVGMAGMALVYETIGDLKLCIVTFIVINFLSLSLVPLMFRRKVQHLQDTIKRKKGKKSLPSRGLLRKDVRLEDDEDDEDDDVQVGIGSQSLPHQQGAEDSSSDEDTLTADASKSKPPTTAQQIHNFIYQFIKPFTHKNYSLIVAVRFWMYMSMSTTQTYTLYFLQDMVSKNSDGSYSLFGWPFVRNAEQALGVFSLAILITSLLSTVTVGWASDRYSEKKYYIFLACVVGSLLQIIIVFTHDFSVMLICGLFVGSCIGTFISIDLALANEVLPEKSEAGKDLAIYSSSKTIPILIGTPISGFLLFLGNQIKWSFLPTHFGYYVIYTLSSLFALSSGLCVLFVDSKRAYKEIRATLVLK</sequence>
<comment type="subcellular location">
    <subcellularLocation>
        <location evidence="1">Membrane</location>
        <topology evidence="1">Multi-pass membrane protein</topology>
    </subcellularLocation>
</comment>
<feature type="transmembrane region" description="Helical" evidence="3">
    <location>
        <begin position="130"/>
        <end position="150"/>
    </location>
</feature>
<dbReference type="GO" id="GO:0016020">
    <property type="term" value="C:membrane"/>
    <property type="evidence" value="ECO:0007669"/>
    <property type="project" value="UniProtKB-SubCell"/>
</dbReference>
<dbReference type="Gene3D" id="1.20.1250.20">
    <property type="entry name" value="MFS general substrate transporter like domains"/>
    <property type="match status" value="2"/>
</dbReference>
<feature type="transmembrane region" description="Helical" evidence="3">
    <location>
        <begin position="472"/>
        <end position="489"/>
    </location>
</feature>
<feature type="compositionally biased region" description="Acidic residues" evidence="2">
    <location>
        <begin position="253"/>
        <end position="264"/>
    </location>
</feature>
<dbReference type="AlphaFoldDB" id="A0A7S1PFP2"/>
<feature type="transmembrane region" description="Helical" evidence="3">
    <location>
        <begin position="37"/>
        <end position="60"/>
    </location>
</feature>
<accession>A0A7S1PFP2</accession>
<evidence type="ECO:0000256" key="1">
    <source>
        <dbReference type="ARBA" id="ARBA00004141"/>
    </source>
</evidence>
<evidence type="ECO:0000256" key="2">
    <source>
        <dbReference type="SAM" id="MobiDB-lite"/>
    </source>
</evidence>
<evidence type="ECO:0000313" key="5">
    <source>
        <dbReference type="EMBL" id="CAD9078306.1"/>
    </source>
</evidence>
<dbReference type="InterPro" id="IPR036259">
    <property type="entry name" value="MFS_trans_sf"/>
</dbReference>
<name>A0A7S1PFP2_9EUKA</name>
<dbReference type="PANTHER" id="PTHR23528:SF1">
    <property type="entry name" value="MAJOR FACILITATOR SUPERFAMILY (MFS) PROFILE DOMAIN-CONTAINING PROTEIN"/>
    <property type="match status" value="1"/>
</dbReference>
<feature type="transmembrane region" description="Helical" evidence="3">
    <location>
        <begin position="372"/>
        <end position="391"/>
    </location>
</feature>
<evidence type="ECO:0000256" key="3">
    <source>
        <dbReference type="SAM" id="Phobius"/>
    </source>
</evidence>
<protein>
    <recommendedName>
        <fullName evidence="4">Major facilitator superfamily (MFS) profile domain-containing protein</fullName>
    </recommendedName>
</protein>
<evidence type="ECO:0000259" key="4">
    <source>
        <dbReference type="PROSITE" id="PS50850"/>
    </source>
</evidence>
<feature type="domain" description="Major facilitator superfamily (MFS) profile" evidence="4">
    <location>
        <begin position="320"/>
        <end position="540"/>
    </location>
</feature>
<feature type="compositionally biased region" description="Polar residues" evidence="2">
    <location>
        <begin position="268"/>
        <end position="281"/>
    </location>
</feature>
<proteinExistence type="predicted"/>
<feature type="transmembrane region" description="Helical" evidence="3">
    <location>
        <begin position="170"/>
        <end position="192"/>
    </location>
</feature>
<keyword evidence="3" id="KW-0812">Transmembrane</keyword>
<feature type="transmembrane region" description="Helical" evidence="3">
    <location>
        <begin position="103"/>
        <end position="125"/>
    </location>
</feature>
<dbReference type="SUPFAM" id="SSF103473">
    <property type="entry name" value="MFS general substrate transporter"/>
    <property type="match status" value="1"/>
</dbReference>
<dbReference type="PANTHER" id="PTHR23528">
    <property type="match status" value="1"/>
</dbReference>
<reference evidence="5" key="1">
    <citation type="submission" date="2021-01" db="EMBL/GenBank/DDBJ databases">
        <authorList>
            <person name="Corre E."/>
            <person name="Pelletier E."/>
            <person name="Niang G."/>
            <person name="Scheremetjew M."/>
            <person name="Finn R."/>
            <person name="Kale V."/>
            <person name="Holt S."/>
            <person name="Cochrane G."/>
            <person name="Meng A."/>
            <person name="Brown T."/>
            <person name="Cohen L."/>
        </authorList>
    </citation>
    <scope>NUCLEOTIDE SEQUENCE</scope>
    <source>
        <strain evidence="5">WS</strain>
    </source>
</reference>
<feature type="transmembrane region" description="Helical" evidence="3">
    <location>
        <begin position="501"/>
        <end position="524"/>
    </location>
</feature>
<dbReference type="InterPro" id="IPR011701">
    <property type="entry name" value="MFS"/>
</dbReference>
<feature type="region of interest" description="Disordered" evidence="2">
    <location>
        <begin position="251"/>
        <end position="299"/>
    </location>
</feature>
<dbReference type="PROSITE" id="PS50850">
    <property type="entry name" value="MFS"/>
    <property type="match status" value="1"/>
</dbReference>